<protein>
    <recommendedName>
        <fullName evidence="3">F-box domain-containing protein</fullName>
    </recommendedName>
</protein>
<proteinExistence type="predicted"/>
<dbReference type="EMBL" id="JH687913">
    <property type="protein sequence ID" value="EJD34934.1"/>
    <property type="molecule type" value="Genomic_DNA"/>
</dbReference>
<reference evidence="2" key="1">
    <citation type="journal article" date="2012" name="Science">
        <title>The Paleozoic origin of enzymatic lignin decomposition reconstructed from 31 fungal genomes.</title>
        <authorList>
            <person name="Floudas D."/>
            <person name="Binder M."/>
            <person name="Riley R."/>
            <person name="Barry K."/>
            <person name="Blanchette R.A."/>
            <person name="Henrissat B."/>
            <person name="Martinez A.T."/>
            <person name="Otillar R."/>
            <person name="Spatafora J.W."/>
            <person name="Yadav J.S."/>
            <person name="Aerts A."/>
            <person name="Benoit I."/>
            <person name="Boyd A."/>
            <person name="Carlson A."/>
            <person name="Copeland A."/>
            <person name="Coutinho P.M."/>
            <person name="de Vries R.P."/>
            <person name="Ferreira P."/>
            <person name="Findley K."/>
            <person name="Foster B."/>
            <person name="Gaskell J."/>
            <person name="Glotzer D."/>
            <person name="Gorecki P."/>
            <person name="Heitman J."/>
            <person name="Hesse C."/>
            <person name="Hori C."/>
            <person name="Igarashi K."/>
            <person name="Jurgens J.A."/>
            <person name="Kallen N."/>
            <person name="Kersten P."/>
            <person name="Kohler A."/>
            <person name="Kuees U."/>
            <person name="Kumar T.K.A."/>
            <person name="Kuo A."/>
            <person name="LaButti K."/>
            <person name="Larrondo L.F."/>
            <person name="Lindquist E."/>
            <person name="Ling A."/>
            <person name="Lombard V."/>
            <person name="Lucas S."/>
            <person name="Lundell T."/>
            <person name="Martin R."/>
            <person name="McLaughlin D.J."/>
            <person name="Morgenstern I."/>
            <person name="Morin E."/>
            <person name="Murat C."/>
            <person name="Nagy L.G."/>
            <person name="Nolan M."/>
            <person name="Ohm R.A."/>
            <person name="Patyshakuliyeva A."/>
            <person name="Rokas A."/>
            <person name="Ruiz-Duenas F.J."/>
            <person name="Sabat G."/>
            <person name="Salamov A."/>
            <person name="Samejima M."/>
            <person name="Schmutz J."/>
            <person name="Slot J.C."/>
            <person name="St John F."/>
            <person name="Stenlid J."/>
            <person name="Sun H."/>
            <person name="Sun S."/>
            <person name="Syed K."/>
            <person name="Tsang A."/>
            <person name="Wiebenga A."/>
            <person name="Young D."/>
            <person name="Pisabarro A."/>
            <person name="Eastwood D.C."/>
            <person name="Martin F."/>
            <person name="Cullen D."/>
            <person name="Grigoriev I.V."/>
            <person name="Hibbett D.S."/>
        </authorList>
    </citation>
    <scope>NUCLEOTIDE SEQUENCE [LARGE SCALE GENOMIC DNA]</scope>
    <source>
        <strain evidence="2">TFB10046</strain>
    </source>
</reference>
<evidence type="ECO:0000313" key="2">
    <source>
        <dbReference type="Proteomes" id="UP000006514"/>
    </source>
</evidence>
<sequence length="509" mass="56559">MRINEPDAPPSGSALDSTVDYLRKFNETAQAILETGSQQDFCARLQDTVQHALPALNALKAYRPLLLQQIHYLGCVGALPHDVLAEVFRAWAFLPDGDGRNHRACVIPPSYAAASVNRHWRAVALATPTIWTRSILNFEKQHGLVDYIETTLLRSGACPLHVDIINANDARWHRVPDSLLVGLMSRCGRLSMAWDIGKKEPSFGWSMLQTLQMSMALLEHLELAGLRETQNVPDHTHLLTLSPRLKTLDVERLRFSLLQPALIPRLERFTTMSRMRGTDLAALVRGCPLLTELQIFFFEDGVPVSIPKLSILACNDASEIFSSILSADHAPMLRELRIGSSPEVLEGLESFLTSGPCTSMTTLDIAHRKCRAHFPDGPSSDDDDQPWKFLAVLPKLPNVSVLRLRNLCCAELARVFDAWQHDARVASKLRALELHDCSMDDDTTQLLASFLAARKNAGIPIDDVGIVQRGLQPSTWGIFSTWLQPRLEQLITGVVSVDVATAEVTPYDF</sequence>
<accession>J0D7D2</accession>
<dbReference type="Proteomes" id="UP000006514">
    <property type="component" value="Unassembled WGS sequence"/>
</dbReference>
<keyword evidence="2" id="KW-1185">Reference proteome</keyword>
<evidence type="ECO:0008006" key="3">
    <source>
        <dbReference type="Google" id="ProtNLM"/>
    </source>
</evidence>
<dbReference type="InParanoid" id="J0D7D2"/>
<dbReference type="OrthoDB" id="3270987at2759"/>
<evidence type="ECO:0000313" key="1">
    <source>
        <dbReference type="EMBL" id="EJD34934.1"/>
    </source>
</evidence>
<name>J0D7D2_AURST</name>
<dbReference type="InterPro" id="IPR032675">
    <property type="entry name" value="LRR_dom_sf"/>
</dbReference>
<gene>
    <name evidence="1" type="ORF">AURDEDRAFT_188884</name>
</gene>
<dbReference type="SUPFAM" id="SSF52047">
    <property type="entry name" value="RNI-like"/>
    <property type="match status" value="1"/>
</dbReference>
<dbReference type="KEGG" id="adl:AURDEDRAFT_188884"/>
<dbReference type="Gene3D" id="3.80.10.10">
    <property type="entry name" value="Ribonuclease Inhibitor"/>
    <property type="match status" value="1"/>
</dbReference>
<organism evidence="1 2">
    <name type="scientific">Auricularia subglabra (strain TFB-10046 / SS5)</name>
    <name type="common">White-rot fungus</name>
    <name type="synonym">Auricularia delicata (strain TFB10046)</name>
    <dbReference type="NCBI Taxonomy" id="717982"/>
    <lineage>
        <taxon>Eukaryota</taxon>
        <taxon>Fungi</taxon>
        <taxon>Dikarya</taxon>
        <taxon>Basidiomycota</taxon>
        <taxon>Agaricomycotina</taxon>
        <taxon>Agaricomycetes</taxon>
        <taxon>Auriculariales</taxon>
        <taxon>Auriculariaceae</taxon>
        <taxon>Auricularia</taxon>
    </lineage>
</organism>
<dbReference type="AlphaFoldDB" id="J0D7D2"/>